<keyword evidence="2" id="KW-0560">Oxidoreductase</keyword>
<accession>A0A6L6J639</accession>
<dbReference type="PRINTS" id="PR00081">
    <property type="entry name" value="GDHRDH"/>
</dbReference>
<dbReference type="EMBL" id="WMIE01000002">
    <property type="protein sequence ID" value="MTH77410.1"/>
    <property type="molecule type" value="Genomic_DNA"/>
</dbReference>
<dbReference type="SUPFAM" id="SSF51735">
    <property type="entry name" value="NAD(P)-binding Rossmann-fold domains"/>
    <property type="match status" value="1"/>
</dbReference>
<evidence type="ECO:0000313" key="4">
    <source>
        <dbReference type="Proteomes" id="UP000478183"/>
    </source>
</evidence>
<name>A0A6L6J639_9RHOB</name>
<dbReference type="Pfam" id="PF13561">
    <property type="entry name" value="adh_short_C2"/>
    <property type="match status" value="1"/>
</dbReference>
<organism evidence="3 4">
    <name type="scientific">Paracoccus aestuariivivens</name>
    <dbReference type="NCBI Taxonomy" id="1820333"/>
    <lineage>
        <taxon>Bacteria</taxon>
        <taxon>Pseudomonadati</taxon>
        <taxon>Pseudomonadota</taxon>
        <taxon>Alphaproteobacteria</taxon>
        <taxon>Rhodobacterales</taxon>
        <taxon>Paracoccaceae</taxon>
        <taxon>Paracoccus</taxon>
    </lineage>
</organism>
<dbReference type="Gene3D" id="3.40.50.720">
    <property type="entry name" value="NAD(P)-binding Rossmann-like Domain"/>
    <property type="match status" value="1"/>
</dbReference>
<gene>
    <name evidence="3" type="ORF">GL286_06710</name>
</gene>
<dbReference type="OrthoDB" id="9790146at2"/>
<comment type="similarity">
    <text evidence="1">Belongs to the short-chain dehydrogenases/reductases (SDR) family.</text>
</comment>
<dbReference type="CDD" id="cd05233">
    <property type="entry name" value="SDR_c"/>
    <property type="match status" value="1"/>
</dbReference>
<dbReference type="InterPro" id="IPR002347">
    <property type="entry name" value="SDR_fam"/>
</dbReference>
<dbReference type="RefSeq" id="WP_155094777.1">
    <property type="nucleotide sequence ID" value="NZ_WMIE01000002.1"/>
</dbReference>
<dbReference type="PANTHER" id="PTHR43639">
    <property type="entry name" value="OXIDOREDUCTASE, SHORT-CHAIN DEHYDROGENASE/REDUCTASE FAMILY (AFU_ORTHOLOGUE AFUA_5G02870)"/>
    <property type="match status" value="1"/>
</dbReference>
<dbReference type="AlphaFoldDB" id="A0A6L6J639"/>
<keyword evidence="4" id="KW-1185">Reference proteome</keyword>
<proteinExistence type="inferred from homology"/>
<reference evidence="3 4" key="1">
    <citation type="submission" date="2019-11" db="EMBL/GenBank/DDBJ databases">
        <authorList>
            <person name="Dong K."/>
        </authorList>
    </citation>
    <scope>NUCLEOTIDE SEQUENCE [LARGE SCALE GENOMIC DNA]</scope>
    <source>
        <strain evidence="3 4">NBRC 111993</strain>
    </source>
</reference>
<evidence type="ECO:0000256" key="2">
    <source>
        <dbReference type="ARBA" id="ARBA00023002"/>
    </source>
</evidence>
<dbReference type="Proteomes" id="UP000478183">
    <property type="component" value="Unassembled WGS sequence"/>
</dbReference>
<dbReference type="PANTHER" id="PTHR43639:SF1">
    <property type="entry name" value="SHORT-CHAIN DEHYDROGENASE_REDUCTASE FAMILY PROTEIN"/>
    <property type="match status" value="1"/>
</dbReference>
<dbReference type="InterPro" id="IPR036291">
    <property type="entry name" value="NAD(P)-bd_dom_sf"/>
</dbReference>
<comment type="caution">
    <text evidence="3">The sequence shown here is derived from an EMBL/GenBank/DDBJ whole genome shotgun (WGS) entry which is preliminary data.</text>
</comment>
<sequence length="272" mass="28320">MSLSVQGRTAIVTGAARGLGLAIARHLADAGANVMFADSDESALEAELSGEALTDGPIRAFAGDLGQKLTMANLVSATIDAFDRIDILVNAHRAVQPCDPLAITDEIMGDMMRENMTAGLKLTQMVAKRMVAQAEADAESGVATSQNGAIINLTSLAADRPQPQMLAYSIASAAQAQATRSMAMALASKRIRVNGIAFGSMLSNQLQLNLREDPGLRDRLVAATPLGRIAAADELGPVVQFLASDGAAFITGQILRVDGGRSICDPLGQDAF</sequence>
<evidence type="ECO:0000256" key="1">
    <source>
        <dbReference type="ARBA" id="ARBA00006484"/>
    </source>
</evidence>
<protein>
    <submittedName>
        <fullName evidence="3">SDR family oxidoreductase</fullName>
    </submittedName>
</protein>
<dbReference type="GO" id="GO:0016491">
    <property type="term" value="F:oxidoreductase activity"/>
    <property type="evidence" value="ECO:0007669"/>
    <property type="project" value="UniProtKB-KW"/>
</dbReference>
<evidence type="ECO:0000313" key="3">
    <source>
        <dbReference type="EMBL" id="MTH77410.1"/>
    </source>
</evidence>